<feature type="transmembrane region" description="Helical" evidence="11">
    <location>
        <begin position="41"/>
        <end position="59"/>
    </location>
</feature>
<keyword evidence="11" id="KW-0472">Membrane</keyword>
<evidence type="ECO:0000256" key="2">
    <source>
        <dbReference type="ARBA" id="ARBA00004370"/>
    </source>
</evidence>
<dbReference type="EMBL" id="JBHSFK010000062">
    <property type="protein sequence ID" value="MFC4507869.1"/>
    <property type="molecule type" value="Genomic_DNA"/>
</dbReference>
<evidence type="ECO:0000256" key="4">
    <source>
        <dbReference type="ARBA" id="ARBA00022553"/>
    </source>
</evidence>
<feature type="region of interest" description="Disordered" evidence="10">
    <location>
        <begin position="1"/>
        <end position="30"/>
    </location>
</feature>
<keyword evidence="4" id="KW-0597">Phosphoprotein</keyword>
<protein>
    <recommendedName>
        <fullName evidence="3">histidine kinase</fullName>
        <ecNumber evidence="3">2.7.13.3</ecNumber>
    </recommendedName>
</protein>
<keyword evidence="6 11" id="KW-0812">Transmembrane</keyword>
<comment type="subcellular location">
    <subcellularLocation>
        <location evidence="2">Membrane</location>
    </subcellularLocation>
</comment>
<feature type="region of interest" description="Disordered" evidence="10">
    <location>
        <begin position="729"/>
        <end position="754"/>
    </location>
</feature>
<evidence type="ECO:0000256" key="9">
    <source>
        <dbReference type="ARBA" id="ARBA00023012"/>
    </source>
</evidence>
<keyword evidence="7" id="KW-0418">Kinase</keyword>
<keyword evidence="5" id="KW-0808">Transferase</keyword>
<dbReference type="PANTHER" id="PTHR45436:SF5">
    <property type="entry name" value="SENSOR HISTIDINE KINASE TRCS"/>
    <property type="match status" value="1"/>
</dbReference>
<dbReference type="PANTHER" id="PTHR45436">
    <property type="entry name" value="SENSOR HISTIDINE KINASE YKOH"/>
    <property type="match status" value="1"/>
</dbReference>
<evidence type="ECO:0000313" key="14">
    <source>
        <dbReference type="Proteomes" id="UP001595839"/>
    </source>
</evidence>
<dbReference type="Proteomes" id="UP001595839">
    <property type="component" value="Unassembled WGS sequence"/>
</dbReference>
<dbReference type="InterPro" id="IPR050428">
    <property type="entry name" value="TCS_sensor_his_kinase"/>
</dbReference>
<gene>
    <name evidence="13" type="ORF">ACFPIH_52170</name>
</gene>
<feature type="region of interest" description="Disordered" evidence="10">
    <location>
        <begin position="659"/>
        <end position="701"/>
    </location>
</feature>
<name>A0ABV9B785_9ACTN</name>
<keyword evidence="14" id="KW-1185">Reference proteome</keyword>
<dbReference type="Pfam" id="PF08376">
    <property type="entry name" value="NIT"/>
    <property type="match status" value="1"/>
</dbReference>
<dbReference type="RefSeq" id="WP_381186768.1">
    <property type="nucleotide sequence ID" value="NZ_JBHSFK010000062.1"/>
</dbReference>
<dbReference type="Gene3D" id="3.30.565.10">
    <property type="entry name" value="Histidine kinase-like ATPase, C-terminal domain"/>
    <property type="match status" value="1"/>
</dbReference>
<keyword evidence="9" id="KW-0902">Two-component regulatory system</keyword>
<feature type="transmembrane region" description="Helical" evidence="11">
    <location>
        <begin position="341"/>
        <end position="360"/>
    </location>
</feature>
<evidence type="ECO:0000256" key="6">
    <source>
        <dbReference type="ARBA" id="ARBA00022692"/>
    </source>
</evidence>
<evidence type="ECO:0000256" key="1">
    <source>
        <dbReference type="ARBA" id="ARBA00000085"/>
    </source>
</evidence>
<feature type="region of interest" description="Disordered" evidence="10">
    <location>
        <begin position="770"/>
        <end position="840"/>
    </location>
</feature>
<evidence type="ECO:0000313" key="13">
    <source>
        <dbReference type="EMBL" id="MFC4507869.1"/>
    </source>
</evidence>
<dbReference type="InterPro" id="IPR003660">
    <property type="entry name" value="HAMP_dom"/>
</dbReference>
<reference evidence="14" key="1">
    <citation type="journal article" date="2019" name="Int. J. Syst. Evol. Microbiol.">
        <title>The Global Catalogue of Microorganisms (GCM) 10K type strain sequencing project: providing services to taxonomists for standard genome sequencing and annotation.</title>
        <authorList>
            <consortium name="The Broad Institute Genomics Platform"/>
            <consortium name="The Broad Institute Genome Sequencing Center for Infectious Disease"/>
            <person name="Wu L."/>
            <person name="Ma J."/>
        </authorList>
    </citation>
    <scope>NUCLEOTIDE SEQUENCE [LARGE SCALE GENOMIC DNA]</scope>
    <source>
        <strain evidence="14">CGMCC 4.7177</strain>
    </source>
</reference>
<comment type="caution">
    <text evidence="13">The sequence shown here is derived from an EMBL/GenBank/DDBJ whole genome shotgun (WGS) entry which is preliminary data.</text>
</comment>
<evidence type="ECO:0000256" key="8">
    <source>
        <dbReference type="ARBA" id="ARBA00022989"/>
    </source>
</evidence>
<dbReference type="Pfam" id="PF02518">
    <property type="entry name" value="HATPase_c"/>
    <property type="match status" value="1"/>
</dbReference>
<organism evidence="13 14">
    <name type="scientific">Streptomyces vulcanius</name>
    <dbReference type="NCBI Taxonomy" id="1441876"/>
    <lineage>
        <taxon>Bacteria</taxon>
        <taxon>Bacillati</taxon>
        <taxon>Actinomycetota</taxon>
        <taxon>Actinomycetes</taxon>
        <taxon>Kitasatosporales</taxon>
        <taxon>Streptomycetaceae</taxon>
        <taxon>Streptomyces</taxon>
    </lineage>
</organism>
<dbReference type="InterPro" id="IPR013587">
    <property type="entry name" value="Nitrate/nitrite_sensing"/>
</dbReference>
<feature type="domain" description="HAMP" evidence="12">
    <location>
        <begin position="378"/>
        <end position="432"/>
    </location>
</feature>
<dbReference type="SUPFAM" id="SSF55874">
    <property type="entry name" value="ATPase domain of HSP90 chaperone/DNA topoisomerase II/histidine kinase"/>
    <property type="match status" value="1"/>
</dbReference>
<evidence type="ECO:0000256" key="3">
    <source>
        <dbReference type="ARBA" id="ARBA00012438"/>
    </source>
</evidence>
<feature type="compositionally biased region" description="Low complexity" evidence="10">
    <location>
        <begin position="729"/>
        <end position="745"/>
    </location>
</feature>
<dbReference type="EC" id="2.7.13.3" evidence="3"/>
<dbReference type="SMART" id="SM00387">
    <property type="entry name" value="HATPase_c"/>
    <property type="match status" value="1"/>
</dbReference>
<sequence length="840" mass="92045">MPGTSVALHARAAKQQTGQEADTGQGGQETVPKRRLSLRTILLILALVPTLALVSVWAMNSVQLYGDWKSVHDRIEVGKKVGTPIAAVAYQLQVERQLSAVVLADPKSGRSELAKQRALTDRSVKGFEAVADSMPAGLDKRFQKVGRGLERLPAYREAVDKRDTTQQQTFDDYTAVIASNMQFFEDFTTVGIGEVSVLTRPLLDAAWGQEMIARESAIFTAGAASSGLTGAQRFQLAEVIGNQQHIYEDKVIPRLPDKYAKTYQRLLSGADWKQKTRIENTILIATSPGQDGRTPVPVQLGDEGRQSYDEITPQLLQARGAYSDYLVHATEDKLNGMMTDLVVNSAVGAAAVLLVFLVSLRLTGVLRRRIFGLRSAALELQTRLPDLVERLRRGETVDTDAELPEVRYGDDELGMLGQALNQARASALETAVRQVEQYRGFERLLQRIARRTQLLIGMQMKRLGEMQRRYEDPEVLEGLFDIDHLAARLRRYEENLVILGGGQPQRRWRNPVLLLDVLRSAQGEVQDYRRIRIDTEGEIWLSQRAVGPMVHVLAELMENAVSFSKPPTPVEVSASRVGRGVAVEIEDRGMGMDPEQYAEANRVMADPPRMDVMSRADDARLGLYVVARLSANLGLKVELRPSSFGGTRVVVLVPGELISDGSPSPEPPNGSATRAGLAVIGTPRSGPDDDADGSWPQPPLHTHALTQAQTQPHPADQEAFTRPLIGPWARPATAPAAMPSAAVAPTPDPGPLPRRVRQASLAAELRHPPRAYAEAPRVETTSETEPLPRRTGARRSGATVGAFQRQSRMARLGTGSGSGYDQQPTYPSPGHDAAREEDRR</sequence>
<accession>A0ABV9B785</accession>
<dbReference type="PROSITE" id="PS50885">
    <property type="entry name" value="HAMP"/>
    <property type="match status" value="1"/>
</dbReference>
<evidence type="ECO:0000256" key="10">
    <source>
        <dbReference type="SAM" id="MobiDB-lite"/>
    </source>
</evidence>
<proteinExistence type="predicted"/>
<keyword evidence="8 11" id="KW-1133">Transmembrane helix</keyword>
<evidence type="ECO:0000256" key="7">
    <source>
        <dbReference type="ARBA" id="ARBA00022777"/>
    </source>
</evidence>
<comment type="catalytic activity">
    <reaction evidence="1">
        <text>ATP + protein L-histidine = ADP + protein N-phospho-L-histidine.</text>
        <dbReference type="EC" id="2.7.13.3"/>
    </reaction>
</comment>
<evidence type="ECO:0000259" key="12">
    <source>
        <dbReference type="PROSITE" id="PS50885"/>
    </source>
</evidence>
<dbReference type="InterPro" id="IPR036890">
    <property type="entry name" value="HATPase_C_sf"/>
</dbReference>
<evidence type="ECO:0000256" key="5">
    <source>
        <dbReference type="ARBA" id="ARBA00022679"/>
    </source>
</evidence>
<dbReference type="InterPro" id="IPR003594">
    <property type="entry name" value="HATPase_dom"/>
</dbReference>
<evidence type="ECO:0000256" key="11">
    <source>
        <dbReference type="SAM" id="Phobius"/>
    </source>
</evidence>